<dbReference type="Pfam" id="PF08125">
    <property type="entry name" value="Mannitol_dh_C"/>
    <property type="match status" value="1"/>
</dbReference>
<dbReference type="InterPro" id="IPR008927">
    <property type="entry name" value="6-PGluconate_DH-like_C_sf"/>
</dbReference>
<evidence type="ECO:0000256" key="5">
    <source>
        <dbReference type="ARBA" id="ARBA00023027"/>
    </source>
</evidence>
<feature type="domain" description="Mannitol dehydrogenase C-terminal" evidence="9">
    <location>
        <begin position="199"/>
        <end position="340"/>
    </location>
</feature>
<evidence type="ECO:0000259" key="8">
    <source>
        <dbReference type="Pfam" id="PF01232"/>
    </source>
</evidence>
<evidence type="ECO:0000256" key="1">
    <source>
        <dbReference type="ARBA" id="ARBA00006541"/>
    </source>
</evidence>
<sequence>MTAVHFGAGNIGRGFVGLLLHEAGYQVVFADVAEALIAQLQEADSYEVRTVGRHPTRTVVDGFSATDSTKDPEGLTEQIAAAEVVTTAVGAHILRFVAPNIAAGIAARPAGSPRLVVMACENAINATDLLEQEIRANYAGDDLEDKALFSNTAVDRIVPVQAEDAGLDVTVEDFYEWAVDRTPFDGQELDVPGITWVDDLGPYIERKLFTVNTGHATTAWDGWAAGHATIAEAIDDPTVAEKVSVVLDETSSLLVAKYGFAEEEMASYRSKVLGRFANAALPDPVERVGRAPLRKLSRHDRIIGPAAELAERGMGHEGLLASFAAALAFTPNGDEEADRLQGILRRQDADAATAEITGLEPPHPLYAAARGAVAARQANG</sequence>
<keyword evidence="4 7" id="KW-0560">Oxidoreductase</keyword>
<proteinExistence type="inferred from homology"/>
<dbReference type="PANTHER" id="PTHR30524:SF0">
    <property type="entry name" value="ALTRONATE OXIDOREDUCTASE-RELATED"/>
    <property type="match status" value="1"/>
</dbReference>
<gene>
    <name evidence="7" type="primary">mtlD</name>
    <name evidence="10" type="ORF">JOF43_001728</name>
</gene>
<evidence type="ECO:0000259" key="9">
    <source>
        <dbReference type="Pfam" id="PF08125"/>
    </source>
</evidence>
<dbReference type="InterPro" id="IPR013118">
    <property type="entry name" value="Mannitol_DH_C"/>
</dbReference>
<dbReference type="SUPFAM" id="SSF51735">
    <property type="entry name" value="NAD(P)-binding Rossmann-fold domains"/>
    <property type="match status" value="1"/>
</dbReference>
<dbReference type="Gene3D" id="1.10.1040.10">
    <property type="entry name" value="N-(1-d-carboxylethyl)-l-norvaline Dehydrogenase, domain 2"/>
    <property type="match status" value="1"/>
</dbReference>
<evidence type="ECO:0000256" key="4">
    <source>
        <dbReference type="ARBA" id="ARBA00023002"/>
    </source>
</evidence>
<dbReference type="InterPro" id="IPR013131">
    <property type="entry name" value="Mannitol_DH_N"/>
</dbReference>
<dbReference type="EMBL" id="JAGIOD010000001">
    <property type="protein sequence ID" value="MBP2381771.1"/>
    <property type="molecule type" value="Genomic_DNA"/>
</dbReference>
<organism evidence="10 11">
    <name type="scientific">Brachybacterium sacelli</name>
    <dbReference type="NCBI Taxonomy" id="173364"/>
    <lineage>
        <taxon>Bacteria</taxon>
        <taxon>Bacillati</taxon>
        <taxon>Actinomycetota</taxon>
        <taxon>Actinomycetes</taxon>
        <taxon>Micrococcales</taxon>
        <taxon>Dermabacteraceae</taxon>
        <taxon>Brachybacterium</taxon>
    </lineage>
</organism>
<accession>A0ABS4WZX6</accession>
<evidence type="ECO:0000313" key="11">
    <source>
        <dbReference type="Proteomes" id="UP001519290"/>
    </source>
</evidence>
<dbReference type="EC" id="1.1.1.17" evidence="2 7"/>
<evidence type="ECO:0000256" key="7">
    <source>
        <dbReference type="HAMAP-Rule" id="MF_00196"/>
    </source>
</evidence>
<keyword evidence="11" id="KW-1185">Reference proteome</keyword>
<evidence type="ECO:0000256" key="3">
    <source>
        <dbReference type="ARBA" id="ARBA00016219"/>
    </source>
</evidence>
<comment type="catalytic activity">
    <reaction evidence="6 7">
        <text>D-mannitol 1-phosphate + NAD(+) = beta-D-fructose 6-phosphate + NADH + H(+)</text>
        <dbReference type="Rhea" id="RHEA:19661"/>
        <dbReference type="ChEBI" id="CHEBI:15378"/>
        <dbReference type="ChEBI" id="CHEBI:57540"/>
        <dbReference type="ChEBI" id="CHEBI:57634"/>
        <dbReference type="ChEBI" id="CHEBI:57945"/>
        <dbReference type="ChEBI" id="CHEBI:61381"/>
        <dbReference type="EC" id="1.1.1.17"/>
    </reaction>
</comment>
<dbReference type="Proteomes" id="UP001519290">
    <property type="component" value="Unassembled WGS sequence"/>
</dbReference>
<keyword evidence="5 7" id="KW-0520">NAD</keyword>
<feature type="domain" description="Mannitol dehydrogenase N-terminal" evidence="8">
    <location>
        <begin position="1"/>
        <end position="191"/>
    </location>
</feature>
<name>A0ABS4WZX6_9MICO</name>
<protein>
    <recommendedName>
        <fullName evidence="3 7">Mannitol-1-phosphate 5-dehydrogenase</fullName>
        <ecNumber evidence="2 7">1.1.1.17</ecNumber>
    </recommendedName>
</protein>
<dbReference type="InterPro" id="IPR013328">
    <property type="entry name" value="6PGD_dom2"/>
</dbReference>
<dbReference type="PRINTS" id="PR00084">
    <property type="entry name" value="MTLDHDRGNASE"/>
</dbReference>
<dbReference type="Gene3D" id="3.40.50.720">
    <property type="entry name" value="NAD(P)-binding Rossmann-like Domain"/>
    <property type="match status" value="1"/>
</dbReference>
<comment type="caution">
    <text evidence="10">The sequence shown here is derived from an EMBL/GenBank/DDBJ whole genome shotgun (WGS) entry which is preliminary data.</text>
</comment>
<dbReference type="NCBIfam" id="NF002652">
    <property type="entry name" value="PRK02318.2-5"/>
    <property type="match status" value="1"/>
</dbReference>
<dbReference type="HAMAP" id="MF_00196">
    <property type="entry name" value="Mannitol_dehydrog"/>
    <property type="match status" value="1"/>
</dbReference>
<evidence type="ECO:0000256" key="6">
    <source>
        <dbReference type="ARBA" id="ARBA00048615"/>
    </source>
</evidence>
<reference evidence="10 11" key="1">
    <citation type="submission" date="2021-03" db="EMBL/GenBank/DDBJ databases">
        <title>Sequencing the genomes of 1000 actinobacteria strains.</title>
        <authorList>
            <person name="Klenk H.-P."/>
        </authorList>
    </citation>
    <scope>NUCLEOTIDE SEQUENCE [LARGE SCALE GENOMIC DNA]</scope>
    <source>
        <strain evidence="10 11">DSM 14566</strain>
    </source>
</reference>
<evidence type="ECO:0000256" key="2">
    <source>
        <dbReference type="ARBA" id="ARBA00012939"/>
    </source>
</evidence>
<feature type="binding site" evidence="7">
    <location>
        <begin position="3"/>
        <end position="14"/>
    </location>
    <ligand>
        <name>NAD(+)</name>
        <dbReference type="ChEBI" id="CHEBI:57540"/>
    </ligand>
</feature>
<dbReference type="SUPFAM" id="SSF48179">
    <property type="entry name" value="6-phosphogluconate dehydrogenase C-terminal domain-like"/>
    <property type="match status" value="1"/>
</dbReference>
<dbReference type="InterPro" id="IPR000669">
    <property type="entry name" value="Mannitol_DH"/>
</dbReference>
<dbReference type="Pfam" id="PF01232">
    <property type="entry name" value="Mannitol_dh"/>
    <property type="match status" value="1"/>
</dbReference>
<dbReference type="RefSeq" id="WP_209901183.1">
    <property type="nucleotide sequence ID" value="NZ_BAAAJW010000010.1"/>
</dbReference>
<dbReference type="InterPro" id="IPR023028">
    <property type="entry name" value="Mannitol_1_phos_5_DH"/>
</dbReference>
<evidence type="ECO:0000313" key="10">
    <source>
        <dbReference type="EMBL" id="MBP2381771.1"/>
    </source>
</evidence>
<comment type="similarity">
    <text evidence="1 7">Belongs to the mannitol dehydrogenase family.</text>
</comment>
<dbReference type="PANTHER" id="PTHR30524">
    <property type="entry name" value="MANNITOL-1-PHOSPHATE 5-DEHYDROGENASE"/>
    <property type="match status" value="1"/>
</dbReference>
<dbReference type="GO" id="GO:0008926">
    <property type="term" value="F:mannitol-1-phosphate 5-dehydrogenase activity"/>
    <property type="evidence" value="ECO:0007669"/>
    <property type="project" value="UniProtKB-EC"/>
</dbReference>
<dbReference type="InterPro" id="IPR036291">
    <property type="entry name" value="NAD(P)-bd_dom_sf"/>
</dbReference>